<dbReference type="Gene3D" id="3.20.20.410">
    <property type="entry name" value="Protein of unknown function UPF0759"/>
    <property type="match status" value="1"/>
</dbReference>
<dbReference type="InterPro" id="IPR002763">
    <property type="entry name" value="DUF72"/>
</dbReference>
<evidence type="ECO:0000313" key="1">
    <source>
        <dbReference type="EMBL" id="GAF92593.1"/>
    </source>
</evidence>
<name>X0TGC5_9ZZZZ</name>
<evidence type="ECO:0008006" key="2">
    <source>
        <dbReference type="Google" id="ProtNLM"/>
    </source>
</evidence>
<dbReference type="AlphaFoldDB" id="X0TGC5"/>
<gene>
    <name evidence="1" type="ORF">S01H1_31721</name>
</gene>
<comment type="caution">
    <text evidence="1">The sequence shown here is derived from an EMBL/GenBank/DDBJ whole genome shotgun (WGS) entry which is preliminary data.</text>
</comment>
<protein>
    <recommendedName>
        <fullName evidence="2">DUF72 domain-containing protein</fullName>
    </recommendedName>
</protein>
<feature type="non-terminal residue" evidence="1">
    <location>
        <position position="1"/>
    </location>
</feature>
<accession>X0TGC5</accession>
<dbReference type="SUPFAM" id="SSF117396">
    <property type="entry name" value="TM1631-like"/>
    <property type="match status" value="1"/>
</dbReference>
<organism evidence="1">
    <name type="scientific">marine sediment metagenome</name>
    <dbReference type="NCBI Taxonomy" id="412755"/>
    <lineage>
        <taxon>unclassified sequences</taxon>
        <taxon>metagenomes</taxon>
        <taxon>ecological metagenomes</taxon>
    </lineage>
</organism>
<dbReference type="InterPro" id="IPR036520">
    <property type="entry name" value="UPF0759_sf"/>
</dbReference>
<dbReference type="Pfam" id="PF01904">
    <property type="entry name" value="DUF72"/>
    <property type="match status" value="1"/>
</dbReference>
<proteinExistence type="predicted"/>
<sequence>FPSSVPPVAKATAHIALVRFHGRNRATWEKRGIAASDRFDYYYSADELSEWVGPIRRLQERVSRVHLVMNTNNRDQGPVNARLLMELLADFGQP</sequence>
<dbReference type="EMBL" id="BARS01019590">
    <property type="protein sequence ID" value="GAF92593.1"/>
    <property type="molecule type" value="Genomic_DNA"/>
</dbReference>
<reference evidence="1" key="1">
    <citation type="journal article" date="2014" name="Front. Microbiol.">
        <title>High frequency of phylogenetically diverse reductive dehalogenase-homologous genes in deep subseafloor sedimentary metagenomes.</title>
        <authorList>
            <person name="Kawai M."/>
            <person name="Futagami T."/>
            <person name="Toyoda A."/>
            <person name="Takaki Y."/>
            <person name="Nishi S."/>
            <person name="Hori S."/>
            <person name="Arai W."/>
            <person name="Tsubouchi T."/>
            <person name="Morono Y."/>
            <person name="Uchiyama I."/>
            <person name="Ito T."/>
            <person name="Fujiyama A."/>
            <person name="Inagaki F."/>
            <person name="Takami H."/>
        </authorList>
    </citation>
    <scope>NUCLEOTIDE SEQUENCE</scope>
    <source>
        <strain evidence="1">Expedition CK06-06</strain>
    </source>
</reference>